<organism evidence="7 8">
    <name type="scientific">Golovinomyces cichoracearum</name>
    <dbReference type="NCBI Taxonomy" id="62708"/>
    <lineage>
        <taxon>Eukaryota</taxon>
        <taxon>Fungi</taxon>
        <taxon>Dikarya</taxon>
        <taxon>Ascomycota</taxon>
        <taxon>Pezizomycotina</taxon>
        <taxon>Leotiomycetes</taxon>
        <taxon>Erysiphales</taxon>
        <taxon>Erysiphaceae</taxon>
        <taxon>Golovinomyces</taxon>
    </lineage>
</organism>
<feature type="domain" description="Nucleoporin POM152 Ig-like" evidence="4">
    <location>
        <begin position="441"/>
        <end position="550"/>
    </location>
</feature>
<dbReference type="OrthoDB" id="5529162at2759"/>
<proteinExistence type="predicted"/>
<accession>A0A420I7P3</accession>
<feature type="domain" description="Nucleoporin POM152 first Ig-like" evidence="5">
    <location>
        <begin position="194"/>
        <end position="294"/>
    </location>
</feature>
<feature type="domain" description="Nucleoporin POM152 immunoglobulin-like" evidence="2">
    <location>
        <begin position="875"/>
        <end position="963"/>
    </location>
</feature>
<evidence type="ECO:0000259" key="3">
    <source>
        <dbReference type="Pfam" id="PF24097"/>
    </source>
</evidence>
<evidence type="ECO:0000259" key="6">
    <source>
        <dbReference type="Pfam" id="PF24527"/>
    </source>
</evidence>
<dbReference type="AlphaFoldDB" id="A0A420I7P3"/>
<evidence type="ECO:0000259" key="5">
    <source>
        <dbReference type="Pfam" id="PF24519"/>
    </source>
</evidence>
<dbReference type="EMBL" id="MCBR01011717">
    <property type="protein sequence ID" value="RKF65699.1"/>
    <property type="molecule type" value="Genomic_DNA"/>
</dbReference>
<gene>
    <name evidence="7" type="ORF">GcC1_117005</name>
</gene>
<feature type="region of interest" description="Disordered" evidence="1">
    <location>
        <begin position="1"/>
        <end position="45"/>
    </location>
</feature>
<feature type="domain" description="Nucleoporin POM152 Ig-like" evidence="4">
    <location>
        <begin position="1156"/>
        <end position="1246"/>
    </location>
</feature>
<feature type="domain" description="Nucleoporin POM152 immunoglobulin-like" evidence="2">
    <location>
        <begin position="554"/>
        <end position="656"/>
    </location>
</feature>
<dbReference type="PANTHER" id="PTHR28206:SF1">
    <property type="entry name" value="NUCLEOPORIN POM152"/>
    <property type="match status" value="1"/>
</dbReference>
<dbReference type="Pfam" id="PF24312">
    <property type="entry name" value="Ig-like_POM152"/>
    <property type="match status" value="4"/>
</dbReference>
<dbReference type="InterPro" id="IPR056542">
    <property type="entry name" value="Ig-like_POM152_1st"/>
</dbReference>
<dbReference type="InterPro" id="IPR056540">
    <property type="entry name" value="TMD_POM152"/>
</dbReference>
<dbReference type="GO" id="GO:0070762">
    <property type="term" value="C:nuclear pore transmembrane ring"/>
    <property type="evidence" value="ECO:0007669"/>
    <property type="project" value="TreeGrafter"/>
</dbReference>
<evidence type="ECO:0000313" key="8">
    <source>
        <dbReference type="Proteomes" id="UP000285405"/>
    </source>
</evidence>
<feature type="domain" description="Nucleoporin POM152 Ig-like" evidence="4">
    <location>
        <begin position="661"/>
        <end position="741"/>
    </location>
</feature>
<feature type="domain" description="Nucleoporin POM152 ninth Ig-like" evidence="6">
    <location>
        <begin position="1073"/>
        <end position="1150"/>
    </location>
</feature>
<dbReference type="Pfam" id="PF24097">
    <property type="entry name" value="TMD_POM152"/>
    <property type="match status" value="1"/>
</dbReference>
<dbReference type="GO" id="GO:0006999">
    <property type="term" value="P:nuclear pore organization"/>
    <property type="evidence" value="ECO:0007669"/>
    <property type="project" value="TreeGrafter"/>
</dbReference>
<evidence type="ECO:0000313" key="7">
    <source>
        <dbReference type="EMBL" id="RKF65699.1"/>
    </source>
</evidence>
<dbReference type="Proteomes" id="UP000285405">
    <property type="component" value="Unassembled WGS sequence"/>
</dbReference>
<feature type="domain" description="Nucleoporin POM152 Ig-like" evidence="4">
    <location>
        <begin position="756"/>
        <end position="841"/>
    </location>
</feature>
<dbReference type="InterPro" id="IPR056544">
    <property type="entry name" value="Ig_POM152"/>
</dbReference>
<dbReference type="PANTHER" id="PTHR28206">
    <property type="entry name" value="NUCLEOPORIN POM152"/>
    <property type="match status" value="1"/>
</dbReference>
<dbReference type="InterPro" id="IPR056543">
    <property type="entry name" value="Ig-like_POM152_9th"/>
</dbReference>
<feature type="domain" description="Nucleoporin POM152 N-terminal transmembrane" evidence="3">
    <location>
        <begin position="57"/>
        <end position="142"/>
    </location>
</feature>
<dbReference type="InterPro" id="IPR056541">
    <property type="entry name" value="Ig-like_POM152"/>
</dbReference>
<evidence type="ECO:0000259" key="2">
    <source>
        <dbReference type="Pfam" id="PF23664"/>
    </source>
</evidence>
<reference evidence="7 8" key="1">
    <citation type="journal article" date="2018" name="BMC Genomics">
        <title>Comparative genome analyses reveal sequence features reflecting distinct modes of host-adaptation between dicot and monocot powdery mildew.</title>
        <authorList>
            <person name="Wu Y."/>
            <person name="Ma X."/>
            <person name="Pan Z."/>
            <person name="Kale S.D."/>
            <person name="Song Y."/>
            <person name="King H."/>
            <person name="Zhang Q."/>
            <person name="Presley C."/>
            <person name="Deng X."/>
            <person name="Wei C.I."/>
            <person name="Xiao S."/>
        </authorList>
    </citation>
    <scope>NUCLEOTIDE SEQUENCE [LARGE SCALE GENOMIC DNA]</scope>
    <source>
        <strain evidence="7">UCSC1</strain>
    </source>
</reference>
<dbReference type="Pfam" id="PF24519">
    <property type="entry name" value="Ig-like_Pom152_1"/>
    <property type="match status" value="1"/>
</dbReference>
<name>A0A420I7P3_9PEZI</name>
<evidence type="ECO:0000259" key="4">
    <source>
        <dbReference type="Pfam" id="PF24312"/>
    </source>
</evidence>
<comment type="caution">
    <text evidence="7">The sequence shown here is derived from an EMBL/GenBank/DDBJ whole genome shotgun (WGS) entry which is preliminary data.</text>
</comment>
<dbReference type="InterPro" id="IPR037701">
    <property type="entry name" value="Pom152"/>
</dbReference>
<dbReference type="Pfam" id="PF23664">
    <property type="entry name" value="Ig_Pom152"/>
    <property type="match status" value="2"/>
</dbReference>
<dbReference type="GO" id="GO:0017056">
    <property type="term" value="F:structural constituent of nuclear pore"/>
    <property type="evidence" value="ECO:0007669"/>
    <property type="project" value="InterPro"/>
</dbReference>
<sequence>MNRTPRLRSSYPATPGSAGAETTKKNDGKVSLPPSELPHASQTSETGLPVIPTHLVDAPSQRLYTSVVYCALLAYRLYDWWTLVEEDSTSITLFVKWCSIDLVFVFGVPLLRIPWLEWSDSTSILACLAHVLINGLLMFRIHLPFEGWLLILIKSVFDREMSISENSVRPARILHNSSLIMGKQIINILPEGHVVMNPERLPFCLDSSRSVASIPLLFNQTKPNYIELLRKDFESNKNETIILSQKEIRAARKMQEENIYTLNYAVRKPGLYRLQKVIDSSKLEVQRRMSDVLVVKCPRATVKPSSVDKCLGDLSDLEIEIQGTPPLKVMYTRIANGDQSVHHFQNVQPENFVSPLIVSSSSSLAAFGNSDVSWAKSHRIVVPLNESMMNTGSWLYSIDQIHDAAGNIVNFSSVPGTGGDEFERAYPKDKNLELAITVHERPVAFLTQCDSRMPLIVAKGKAMKMPVEYQSTPRRPTEHSIDENSHTITWKFSPSQSLTQTGDHGEDALVQEFIAHNPQSNPVIQQTGLYTITGVKSKYCEGIVKEPASCLLLNAPEPELTIHAESISDSCAGNSVGLLVDLNLIGTPPFIVNYDVITKSGTSSNFVKVSGLRHQFELKPTEAGHFRYEFSSIDDQVYKGHSLREKGLILEQDVKPPAFAEFSLPESTIDACLEEPVEVNVKLTGEKPFTLEYELIHEGRRQKSKITEIESSIKTIKTETLSRGGEYTLAITSVQDNTGCKIYLSSEAKFTVRRQRPKAAFGKLEGSSRIVAVEGRDVELPLRLTGRAPWTVKYRIVGDPTGKIMEKIAKSTNDIIHVNQMGKYEIIEVSDDRCPGSVEKSGSYFDVDWFPRPRVSLGDTASITYEDDKYIKRRVCEGDIDTLQVNLHGSPPYNVKYQIHHKDSKKTGSIINKEFEAALGSATVPLDTSKAGTYEYKFQELSDALYDYDGHKFSPLVFEQKVDRKPSAYFGKPGQVYKYCEEDLDGDEAIPIKLEGAPPFSLEIDIKHQSSSRPETVNVANIETTNYEFRIPHKVLSLGAHHVSIRKVRDSHGCQQKTKFGAPHVQVQVYHAPTIRPLDTKTDYCVGDRISYSLSGMPPFEIFYDFEGVEKRAKSTSTTFKRFAEKPGTFTITAVTDKASECRAQSQIKKFIHPMPTVKISQGRQVQVDIHEGAEAQILFEFWGTPPFEFTYIRSTNVKKGQKSRILETRHETSNEYSKLIRSSQEGTYEVVAIKDKYCSFSIQKDKR</sequence>
<dbReference type="Pfam" id="PF24527">
    <property type="entry name" value="Ig-like_Pom152_9"/>
    <property type="match status" value="1"/>
</dbReference>
<protein>
    <submittedName>
        <fullName evidence="7">Nucleoporin POM152</fullName>
    </submittedName>
</protein>
<dbReference type="GO" id="GO:0006606">
    <property type="term" value="P:protein import into nucleus"/>
    <property type="evidence" value="ECO:0007669"/>
    <property type="project" value="TreeGrafter"/>
</dbReference>
<evidence type="ECO:0000256" key="1">
    <source>
        <dbReference type="SAM" id="MobiDB-lite"/>
    </source>
</evidence>